<feature type="non-terminal residue" evidence="2">
    <location>
        <position position="1"/>
    </location>
</feature>
<proteinExistence type="predicted"/>
<feature type="transmembrane region" description="Helical" evidence="1">
    <location>
        <begin position="39"/>
        <end position="55"/>
    </location>
</feature>
<feature type="transmembrane region" description="Helical" evidence="1">
    <location>
        <begin position="61"/>
        <end position="78"/>
    </location>
</feature>
<evidence type="ECO:0000313" key="2">
    <source>
        <dbReference type="EMBL" id="ETO00837.1"/>
    </source>
</evidence>
<evidence type="ECO:0000313" key="3">
    <source>
        <dbReference type="Proteomes" id="UP000023152"/>
    </source>
</evidence>
<keyword evidence="1" id="KW-1133">Transmembrane helix</keyword>
<keyword evidence="1" id="KW-0812">Transmembrane</keyword>
<keyword evidence="3" id="KW-1185">Reference proteome</keyword>
<evidence type="ECO:0000256" key="1">
    <source>
        <dbReference type="SAM" id="Phobius"/>
    </source>
</evidence>
<comment type="caution">
    <text evidence="2">The sequence shown here is derived from an EMBL/GenBank/DDBJ whole genome shotgun (WGS) entry which is preliminary data.</text>
</comment>
<accession>X6LI72</accession>
<protein>
    <submittedName>
        <fullName evidence="2">Uncharacterized protein</fullName>
    </submittedName>
</protein>
<name>X6LI72_RETFI</name>
<organism evidence="2 3">
    <name type="scientific">Reticulomyxa filosa</name>
    <dbReference type="NCBI Taxonomy" id="46433"/>
    <lineage>
        <taxon>Eukaryota</taxon>
        <taxon>Sar</taxon>
        <taxon>Rhizaria</taxon>
        <taxon>Retaria</taxon>
        <taxon>Foraminifera</taxon>
        <taxon>Monothalamids</taxon>
        <taxon>Reticulomyxidae</taxon>
        <taxon>Reticulomyxa</taxon>
    </lineage>
</organism>
<keyword evidence="1" id="KW-0472">Membrane</keyword>
<gene>
    <name evidence="2" type="ORF">RFI_36603</name>
</gene>
<sequence>GPTTGALNAAKESKDTKINDEWIDPKKCDNKSRRSWKKNTLRFLLLIPIFVYFSLHIQHQFVMNLLICGVVICVFKCAENYGYFARRRYVANILTDEVKEDQVINELRRRKKREQKDLKKHLKDIEKYEKPLHKNQIDKIKRKDQYKEEIYQLETAPPLTLEDLTHEKQYKNDALGVHGSDEYNRKYNQCICWKPSESFGNKNWYRCDLLKMSTFPMKDLLELN</sequence>
<dbReference type="AlphaFoldDB" id="X6LI72"/>
<reference evidence="2 3" key="1">
    <citation type="journal article" date="2013" name="Curr. Biol.">
        <title>The Genome of the Foraminiferan Reticulomyxa filosa.</title>
        <authorList>
            <person name="Glockner G."/>
            <person name="Hulsmann N."/>
            <person name="Schleicher M."/>
            <person name="Noegel A.A."/>
            <person name="Eichinger L."/>
            <person name="Gallinger C."/>
            <person name="Pawlowski J."/>
            <person name="Sierra R."/>
            <person name="Euteneuer U."/>
            <person name="Pillet L."/>
            <person name="Moustafa A."/>
            <person name="Platzer M."/>
            <person name="Groth M."/>
            <person name="Szafranski K."/>
            <person name="Schliwa M."/>
        </authorList>
    </citation>
    <scope>NUCLEOTIDE SEQUENCE [LARGE SCALE GENOMIC DNA]</scope>
</reference>
<dbReference type="Proteomes" id="UP000023152">
    <property type="component" value="Unassembled WGS sequence"/>
</dbReference>
<dbReference type="EMBL" id="ASPP01039918">
    <property type="protein sequence ID" value="ETO00837.1"/>
    <property type="molecule type" value="Genomic_DNA"/>
</dbReference>